<dbReference type="AlphaFoldDB" id="A0A380JFQ8"/>
<dbReference type="EMBL" id="UHFA01000002">
    <property type="protein sequence ID" value="SUN36796.1"/>
    <property type="molecule type" value="Genomic_DNA"/>
</dbReference>
<dbReference type="PANTHER" id="PTHR41260:SF1">
    <property type="entry name" value="PROTEIN ECSC"/>
    <property type="match status" value="1"/>
</dbReference>
<proteinExistence type="predicted"/>
<gene>
    <name evidence="1" type="ORF">NCTC11391_01750</name>
</gene>
<dbReference type="OrthoDB" id="1425703at2"/>
<evidence type="ECO:0000313" key="2">
    <source>
        <dbReference type="Proteomes" id="UP000254082"/>
    </source>
</evidence>
<sequence length="256" mass="27689">MVNKKVISSSVKGKSTRLVGNSKRFISKKLENSQEISQEALLKTLDWAYSKTIEGIPGQQTLDEFVEDYLSKSSDKDEAIDKIIKFQTTKAAVSGFVTGFGGVLTLPVTVPANITTVILFQMRMIAAIASIRGYNLRSDQVQTFVYATLAGSSVADIVKKSGITIGNKLAVNTVRRIPGTVLTKINQAVGFRLATKFRTKGVVNLGKMVPIAGAGIGAIFDVTTTRTIARMAKKTFTTKGIELGNDEMISKEMVDN</sequence>
<dbReference type="RefSeq" id="WP_002996769.1">
    <property type="nucleotide sequence ID" value="NZ_UHFA01000002.1"/>
</dbReference>
<keyword evidence="2" id="KW-1185">Reference proteome</keyword>
<accession>A0A380JFQ8</accession>
<dbReference type="Pfam" id="PF12787">
    <property type="entry name" value="EcsC"/>
    <property type="match status" value="1"/>
</dbReference>
<protein>
    <submittedName>
        <fullName evidence="1">EcsC protein family</fullName>
    </submittedName>
</protein>
<reference evidence="1 2" key="1">
    <citation type="submission" date="2018-06" db="EMBL/GenBank/DDBJ databases">
        <authorList>
            <consortium name="Pathogen Informatics"/>
            <person name="Doyle S."/>
        </authorList>
    </citation>
    <scope>NUCLEOTIDE SEQUENCE [LARGE SCALE GENOMIC DNA]</scope>
    <source>
        <strain evidence="2">NCTC 11391</strain>
    </source>
</reference>
<organism evidence="1 2">
    <name type="scientific">Streptococcus downei MFe28</name>
    <dbReference type="NCBI Taxonomy" id="764290"/>
    <lineage>
        <taxon>Bacteria</taxon>
        <taxon>Bacillati</taxon>
        <taxon>Bacillota</taxon>
        <taxon>Bacilli</taxon>
        <taxon>Lactobacillales</taxon>
        <taxon>Streptococcaceae</taxon>
        <taxon>Streptococcus</taxon>
    </lineage>
</organism>
<dbReference type="InterPro" id="IPR024787">
    <property type="entry name" value="EcsC"/>
</dbReference>
<dbReference type="Proteomes" id="UP000254082">
    <property type="component" value="Unassembled WGS sequence"/>
</dbReference>
<dbReference type="PANTHER" id="PTHR41260">
    <property type="entry name" value="PROTEIN ECSC"/>
    <property type="match status" value="1"/>
</dbReference>
<name>A0A380JFQ8_STRDO</name>
<evidence type="ECO:0000313" key="1">
    <source>
        <dbReference type="EMBL" id="SUN36796.1"/>
    </source>
</evidence>